<comment type="caution">
    <text evidence="2">The sequence shown here is derived from an EMBL/GenBank/DDBJ whole genome shotgun (WGS) entry which is preliminary data.</text>
</comment>
<dbReference type="AlphaFoldDB" id="A0A4Z1P7Y9"/>
<dbReference type="STRING" id="86259.A0A4Z1P7Y9"/>
<dbReference type="PANTHER" id="PTHR47842:SF3">
    <property type="entry name" value="DUF676 DOMAIN-CONTAINING PROTEIN"/>
    <property type="match status" value="1"/>
</dbReference>
<name>A0A4Z1P7Y9_9PEZI</name>
<evidence type="ECO:0000313" key="2">
    <source>
        <dbReference type="EMBL" id="TID24375.1"/>
    </source>
</evidence>
<feature type="region of interest" description="Disordered" evidence="1">
    <location>
        <begin position="1"/>
        <end position="65"/>
    </location>
</feature>
<dbReference type="InterPro" id="IPR029058">
    <property type="entry name" value="AB_hydrolase_fold"/>
</dbReference>
<sequence>MDEKQHLARRYNGPPLPPRNSSSRLTPPPPPAYTKNPNNSKSPYSGFALAENDPRSSSTQSLVPVEGERYDRRTLLLVYIHGFMGNETSFQSFPAHVHNLLSITLAESHVVHTKLYPRYKSRRTISQVSEDFSRWLEPHEAPETDVILLSHSMGGLVAGEIVLLPPRPPPNGQAFRHRILGIINFDVPFLGMHPGVISAGLGSIFKPAPDKPGAALLIEGDGSHLTAPSTTSVGSEQEPSRPSRMNTLFAPPNDPNFNPAFQNDVVLPVREGWRNAWHFVNKHSEDLRQATKNLVKSHMQFGGAMADYSGLKIRYGKVRALEDENEAVRQRVLNRGGTTSTPRVRFVNYYTASTGRPKKPKSPSPSPRAGSLRRSSLDVPGHDGKHEQRHSRSRSRSPAVSIEEHRHDRIIKKDIVEPSDNEYDMQHISAAPISDSESEPETKADTVKGGEKERTKRETDSIDFDSEFESTSLKTSTTMTSIADTAAVDSILGPHFHVQMPNLPPVPHALDLTPYPDKEACKIAQKEHDRKVKAYKQAIKDRDTAIKDREKLEAKMRKNAAKEILKQRNADDKKREKSKGKQKVMDTPDTASIISPTTTHTTTDPSPDLTRQTTLSQTDGQAPLDYTSTRDTTSAKEPKPEKPKKDGKFCMLPSRDDQGERDPAWVRVFMKDMDEVDAHCGLFFLGETYERLVGDVGANIEEWVKDDMTERMVREVLFGVDEWAYTCPADKQLRYCYLLHDVLSRNWLTLLKVGRVSRGEW</sequence>
<feature type="compositionally biased region" description="Basic and acidic residues" evidence="1">
    <location>
        <begin position="633"/>
        <end position="654"/>
    </location>
</feature>
<feature type="compositionally biased region" description="Basic and acidic residues" evidence="1">
    <location>
        <begin position="402"/>
        <end position="416"/>
    </location>
</feature>
<reference evidence="2 3" key="1">
    <citation type="submission" date="2019-04" db="EMBL/GenBank/DDBJ databases">
        <title>High contiguity whole genome sequence and gene annotation resource for two Venturia nashicola isolates.</title>
        <authorList>
            <person name="Prokchorchik M."/>
            <person name="Won K."/>
            <person name="Lee Y."/>
            <person name="Choi E.D."/>
            <person name="Segonzac C."/>
            <person name="Sohn K.H."/>
        </authorList>
    </citation>
    <scope>NUCLEOTIDE SEQUENCE [LARGE SCALE GENOMIC DNA]</scope>
    <source>
        <strain evidence="2 3">PRI2</strain>
    </source>
</reference>
<dbReference type="GO" id="GO:0005840">
    <property type="term" value="C:ribosome"/>
    <property type="evidence" value="ECO:0007669"/>
    <property type="project" value="UniProtKB-KW"/>
</dbReference>
<dbReference type="PANTHER" id="PTHR47842">
    <property type="entry name" value="EXPRESSED PROTEIN"/>
    <property type="match status" value="1"/>
</dbReference>
<dbReference type="SUPFAM" id="SSF53474">
    <property type="entry name" value="alpha/beta-Hydrolases"/>
    <property type="match status" value="1"/>
</dbReference>
<evidence type="ECO:0000256" key="1">
    <source>
        <dbReference type="SAM" id="MobiDB-lite"/>
    </source>
</evidence>
<gene>
    <name evidence="2" type="ORF">E6O75_ATG02740</name>
</gene>
<accession>A0A4Z1P7Y9</accession>
<dbReference type="EMBL" id="SNSC02000005">
    <property type="protein sequence ID" value="TID24375.1"/>
    <property type="molecule type" value="Genomic_DNA"/>
</dbReference>
<dbReference type="OrthoDB" id="3248508at2759"/>
<feature type="region of interest" description="Disordered" evidence="1">
    <location>
        <begin position="564"/>
        <end position="654"/>
    </location>
</feature>
<keyword evidence="3" id="KW-1185">Reference proteome</keyword>
<feature type="compositionally biased region" description="Polar residues" evidence="1">
    <location>
        <begin position="226"/>
        <end position="237"/>
    </location>
</feature>
<protein>
    <submittedName>
        <fullName evidence="2">40S ribosomal protein</fullName>
    </submittedName>
</protein>
<keyword evidence="2" id="KW-0687">Ribonucleoprotein</keyword>
<dbReference type="Proteomes" id="UP000298493">
    <property type="component" value="Unassembled WGS sequence"/>
</dbReference>
<organism evidence="2 3">
    <name type="scientific">Venturia nashicola</name>
    <dbReference type="NCBI Taxonomy" id="86259"/>
    <lineage>
        <taxon>Eukaryota</taxon>
        <taxon>Fungi</taxon>
        <taxon>Dikarya</taxon>
        <taxon>Ascomycota</taxon>
        <taxon>Pezizomycotina</taxon>
        <taxon>Dothideomycetes</taxon>
        <taxon>Pleosporomycetidae</taxon>
        <taxon>Venturiales</taxon>
        <taxon>Venturiaceae</taxon>
        <taxon>Venturia</taxon>
    </lineage>
</organism>
<feature type="region of interest" description="Disordered" evidence="1">
    <location>
        <begin position="349"/>
        <end position="463"/>
    </location>
</feature>
<feature type="compositionally biased region" description="Polar residues" evidence="1">
    <location>
        <begin position="611"/>
        <end position="632"/>
    </location>
</feature>
<proteinExistence type="predicted"/>
<feature type="compositionally biased region" description="Basic and acidic residues" evidence="1">
    <location>
        <begin position="564"/>
        <end position="575"/>
    </location>
</feature>
<feature type="compositionally biased region" description="Low complexity" evidence="1">
    <location>
        <begin position="590"/>
        <end position="610"/>
    </location>
</feature>
<feature type="compositionally biased region" description="Basic and acidic residues" evidence="1">
    <location>
        <begin position="440"/>
        <end position="460"/>
    </location>
</feature>
<evidence type="ECO:0000313" key="3">
    <source>
        <dbReference type="Proteomes" id="UP000298493"/>
    </source>
</evidence>
<feature type="region of interest" description="Disordered" evidence="1">
    <location>
        <begin position="221"/>
        <end position="243"/>
    </location>
</feature>
<dbReference type="Gene3D" id="3.40.50.1820">
    <property type="entry name" value="alpha/beta hydrolase"/>
    <property type="match status" value="1"/>
</dbReference>
<keyword evidence="2" id="KW-0689">Ribosomal protein</keyword>